<dbReference type="InterPro" id="IPR008278">
    <property type="entry name" value="4-PPantetheinyl_Trfase_dom"/>
</dbReference>
<dbReference type="InterPro" id="IPR037143">
    <property type="entry name" value="4-PPantetheinyl_Trfase_dom_sf"/>
</dbReference>
<dbReference type="Proteomes" id="UP000245624">
    <property type="component" value="Unassembled WGS sequence"/>
</dbReference>
<dbReference type="AlphaFoldDB" id="A0A317KW16"/>
<evidence type="ECO:0000259" key="2">
    <source>
        <dbReference type="Pfam" id="PF01648"/>
    </source>
</evidence>
<comment type="caution">
    <text evidence="3">The sequence shown here is derived from an EMBL/GenBank/DDBJ whole genome shotgun (WGS) entry which is preliminary data.</text>
</comment>
<evidence type="ECO:0000313" key="4">
    <source>
        <dbReference type="Proteomes" id="UP000245624"/>
    </source>
</evidence>
<dbReference type="OrthoDB" id="9808281at2"/>
<dbReference type="Gene3D" id="3.90.470.20">
    <property type="entry name" value="4'-phosphopantetheinyl transferase domain"/>
    <property type="match status" value="2"/>
</dbReference>
<name>A0A317KW16_9BACI</name>
<organism evidence="3 4">
    <name type="scientific">Gracilibacillus dipsosauri</name>
    <dbReference type="NCBI Taxonomy" id="178340"/>
    <lineage>
        <taxon>Bacteria</taxon>
        <taxon>Bacillati</taxon>
        <taxon>Bacillota</taxon>
        <taxon>Bacilli</taxon>
        <taxon>Bacillales</taxon>
        <taxon>Bacillaceae</taxon>
        <taxon>Gracilibacillus</taxon>
    </lineage>
</organism>
<evidence type="ECO:0000313" key="3">
    <source>
        <dbReference type="EMBL" id="PWU67374.1"/>
    </source>
</evidence>
<dbReference type="Pfam" id="PF01648">
    <property type="entry name" value="ACPS"/>
    <property type="match status" value="1"/>
</dbReference>
<proteinExistence type="predicted"/>
<keyword evidence="4" id="KW-1185">Reference proteome</keyword>
<gene>
    <name evidence="3" type="ORF">DLJ74_15690</name>
</gene>
<keyword evidence="1" id="KW-0808">Transferase</keyword>
<dbReference type="GO" id="GO:0000287">
    <property type="term" value="F:magnesium ion binding"/>
    <property type="evidence" value="ECO:0007669"/>
    <property type="project" value="InterPro"/>
</dbReference>
<evidence type="ECO:0000256" key="1">
    <source>
        <dbReference type="ARBA" id="ARBA00022679"/>
    </source>
</evidence>
<reference evidence="3 4" key="1">
    <citation type="submission" date="2018-05" db="EMBL/GenBank/DDBJ databases">
        <title>Genomic analysis of Gracilibacillus dipsosauri DD1 reveals novel features of a salt-tolerant amylase.</title>
        <authorList>
            <person name="Deutch C.E."/>
            <person name="Yang S."/>
        </authorList>
    </citation>
    <scope>NUCLEOTIDE SEQUENCE [LARGE SCALE GENOMIC DNA]</scope>
    <source>
        <strain evidence="3 4">DD1</strain>
    </source>
</reference>
<dbReference type="SUPFAM" id="SSF56214">
    <property type="entry name" value="4'-phosphopantetheinyl transferase"/>
    <property type="match status" value="2"/>
</dbReference>
<accession>A0A317KW16</accession>
<dbReference type="GO" id="GO:0008897">
    <property type="term" value="F:holo-[acyl-carrier-protein] synthase activity"/>
    <property type="evidence" value="ECO:0007669"/>
    <property type="project" value="InterPro"/>
</dbReference>
<sequence length="259" mass="29336">MALMYIESLPMLWTTHLVFKEEEERNFLSTCCLCYSNSYDDYLQTKVFLHPKEIAYLDKLTFKNRIKSYLAGRYAGKNAVSLLSGEEKLSSIEIEPGIFHQPIVHGLETQVTISHCDDLGMALAYGDVCPLGVDIERIQTDKEVVLAGQMTDEEHMVMKSLPFSSVHSLTLFWSVKESLSKVLKTGFTSPIDIFSIRTVEVAHPVITSYFNYFPQFCTTSFIFSSYVCSITHPKGVHWSKDSIYQLLCQGIPILDGINT</sequence>
<feature type="domain" description="4'-phosphopantetheinyl transferase" evidence="2">
    <location>
        <begin position="130"/>
        <end position="229"/>
    </location>
</feature>
<dbReference type="EMBL" id="QGTD01000015">
    <property type="protein sequence ID" value="PWU67374.1"/>
    <property type="molecule type" value="Genomic_DNA"/>
</dbReference>
<protein>
    <recommendedName>
        <fullName evidence="2">4'-phosphopantetheinyl transferase domain-containing protein</fullName>
    </recommendedName>
</protein>